<dbReference type="PANTHER" id="PTHR37831">
    <property type="entry name" value="D-RIBOSE PYRANASE"/>
    <property type="match status" value="1"/>
</dbReference>
<dbReference type="EMBL" id="CP076405">
    <property type="protein sequence ID" value="QWQ20863.2"/>
    <property type="molecule type" value="Genomic_DNA"/>
</dbReference>
<comment type="subunit">
    <text evidence="6">Homodecamer.</text>
</comment>
<dbReference type="GO" id="GO:0062193">
    <property type="term" value="F:D-ribose pyranase activity"/>
    <property type="evidence" value="ECO:0007669"/>
    <property type="project" value="UniProtKB-EC"/>
</dbReference>
<evidence type="ECO:0000256" key="5">
    <source>
        <dbReference type="ARBA" id="ARBA00023277"/>
    </source>
</evidence>
<accession>A0AAJ4NJL6</accession>
<evidence type="ECO:0000313" key="8">
    <source>
        <dbReference type="Proteomes" id="UP000682358"/>
    </source>
</evidence>
<evidence type="ECO:0000256" key="4">
    <source>
        <dbReference type="ARBA" id="ARBA00023235"/>
    </source>
</evidence>
<feature type="binding site" evidence="6">
    <location>
        <position position="106"/>
    </location>
    <ligand>
        <name>substrate</name>
    </ligand>
</feature>
<evidence type="ECO:0000256" key="1">
    <source>
        <dbReference type="ARBA" id="ARBA00000223"/>
    </source>
</evidence>
<dbReference type="InterPro" id="IPR007721">
    <property type="entry name" value="RbsD_FucU"/>
</dbReference>
<dbReference type="SUPFAM" id="SSF102546">
    <property type="entry name" value="RbsD-like"/>
    <property type="match status" value="1"/>
</dbReference>
<evidence type="ECO:0000256" key="3">
    <source>
        <dbReference type="ARBA" id="ARBA00022490"/>
    </source>
</evidence>
<dbReference type="Gene3D" id="3.40.1650.10">
    <property type="entry name" value="RbsD-like domain"/>
    <property type="match status" value="1"/>
</dbReference>
<dbReference type="HAMAP" id="MF_01661">
    <property type="entry name" value="D_rib_pyranase"/>
    <property type="match status" value="1"/>
</dbReference>
<comment type="function">
    <text evidence="6">Catalyzes the interconversion of beta-pyran and beta-furan forms of D-ribose.</text>
</comment>
<dbReference type="GO" id="GO:0016872">
    <property type="term" value="F:intramolecular lyase activity"/>
    <property type="evidence" value="ECO:0007669"/>
    <property type="project" value="UniProtKB-UniRule"/>
</dbReference>
<name>A0AAJ4NJL6_PRORE</name>
<keyword evidence="4 6" id="KW-0413">Isomerase</keyword>
<proteinExistence type="inferred from homology"/>
<dbReference type="AlphaFoldDB" id="A0AAJ4NJL6"/>
<reference evidence="7" key="1">
    <citation type="submission" date="2021-06" db="EMBL/GenBank/DDBJ databases">
        <title>Emergence of genetically related NDM-1-producing Providencia rettgeri strains in Argentina.</title>
        <authorList>
            <person name="Pasteran F."/>
            <person name="Meo A."/>
            <person name="Gomez S."/>
            <person name="Derdoy L."/>
            <person name="Albronoz E."/>
            <person name="Faccone D."/>
            <person name="Guerriero L."/>
            <person name="Archuby D."/>
            <person name="Tarzia A."/>
            <person name="Lopez M."/>
            <person name="Corso A."/>
        </authorList>
    </citation>
    <scope>NUCLEOTIDE SEQUENCE</scope>
    <source>
        <strain evidence="7">PreM15628</strain>
    </source>
</reference>
<evidence type="ECO:0000256" key="2">
    <source>
        <dbReference type="ARBA" id="ARBA00012862"/>
    </source>
</evidence>
<keyword evidence="5 6" id="KW-0119">Carbohydrate metabolism</keyword>
<sequence length="153" mass="17098">MKKGVLLNANVTSVIARLGHTDQITLADAGLPIYQGTERIDLAITQGLPDFMSVLSVITQEMQVEKVILAEEISTINPQMEAAILAHLQQLEVTQNNTIEIIYCSHERFKQLTHDSKAVIRTGECSPFANVILCSGVTFWGDYATFIRTYRDW</sequence>
<evidence type="ECO:0000313" key="7">
    <source>
        <dbReference type="EMBL" id="QWQ20863.2"/>
    </source>
</evidence>
<comment type="similarity">
    <text evidence="6">Belongs to the RbsD / FucU family. RbsD subfamily.</text>
</comment>
<comment type="catalytic activity">
    <reaction evidence="1 6">
        <text>beta-D-ribopyranose = beta-D-ribofuranose</text>
        <dbReference type="Rhea" id="RHEA:25432"/>
        <dbReference type="ChEBI" id="CHEBI:27476"/>
        <dbReference type="ChEBI" id="CHEBI:47002"/>
        <dbReference type="EC" id="5.4.99.62"/>
    </reaction>
</comment>
<protein>
    <recommendedName>
        <fullName evidence="2 6">D-ribose pyranase</fullName>
        <ecNumber evidence="2 6">5.4.99.62</ecNumber>
    </recommendedName>
</protein>
<dbReference type="GO" id="GO:0019303">
    <property type="term" value="P:D-ribose catabolic process"/>
    <property type="evidence" value="ECO:0007669"/>
    <property type="project" value="UniProtKB-UniRule"/>
</dbReference>
<comment type="pathway">
    <text evidence="6">Carbohydrate metabolism; D-ribose degradation; D-ribose 5-phosphate from beta-D-ribopyranose: step 1/2.</text>
</comment>
<evidence type="ECO:0000256" key="6">
    <source>
        <dbReference type="HAMAP-Rule" id="MF_01661"/>
    </source>
</evidence>
<keyword evidence="3 6" id="KW-0963">Cytoplasm</keyword>
<feature type="active site" description="Proton donor" evidence="6">
    <location>
        <position position="20"/>
    </location>
</feature>
<dbReference type="Proteomes" id="UP000682358">
    <property type="component" value="Chromosome"/>
</dbReference>
<gene>
    <name evidence="6 7" type="primary">rbsD</name>
    <name evidence="7" type="ORF">KOF27_00305</name>
</gene>
<organism evidence="7 8">
    <name type="scientific">Providencia rettgeri</name>
    <dbReference type="NCBI Taxonomy" id="587"/>
    <lineage>
        <taxon>Bacteria</taxon>
        <taxon>Pseudomonadati</taxon>
        <taxon>Pseudomonadota</taxon>
        <taxon>Gammaproteobacteria</taxon>
        <taxon>Enterobacterales</taxon>
        <taxon>Morganellaceae</taxon>
        <taxon>Providencia</taxon>
    </lineage>
</organism>
<feature type="binding site" evidence="6">
    <location>
        <begin position="128"/>
        <end position="130"/>
    </location>
    <ligand>
        <name>substrate</name>
    </ligand>
</feature>
<dbReference type="GO" id="GO:0048029">
    <property type="term" value="F:monosaccharide binding"/>
    <property type="evidence" value="ECO:0007669"/>
    <property type="project" value="InterPro"/>
</dbReference>
<comment type="subcellular location">
    <subcellularLocation>
        <location evidence="6">Cytoplasm</location>
    </subcellularLocation>
</comment>
<dbReference type="InterPro" id="IPR023064">
    <property type="entry name" value="D-ribose_pyranase"/>
</dbReference>
<dbReference type="PANTHER" id="PTHR37831:SF1">
    <property type="entry name" value="D-RIBOSE PYRANASE"/>
    <property type="match status" value="1"/>
</dbReference>
<dbReference type="EC" id="5.4.99.62" evidence="2 6"/>
<dbReference type="GO" id="GO:0005829">
    <property type="term" value="C:cytosol"/>
    <property type="evidence" value="ECO:0007669"/>
    <property type="project" value="TreeGrafter"/>
</dbReference>
<feature type="binding site" evidence="6">
    <location>
        <position position="28"/>
    </location>
    <ligand>
        <name>substrate</name>
    </ligand>
</feature>
<dbReference type="NCBIfam" id="NF008761">
    <property type="entry name" value="PRK11797.1"/>
    <property type="match status" value="1"/>
</dbReference>
<dbReference type="InterPro" id="IPR023750">
    <property type="entry name" value="RbsD-like_sf"/>
</dbReference>
<dbReference type="Pfam" id="PF05025">
    <property type="entry name" value="RbsD_FucU"/>
    <property type="match status" value="1"/>
</dbReference>